<dbReference type="EMBL" id="JADGMS010000017">
    <property type="protein sequence ID" value="KAF9663986.1"/>
    <property type="molecule type" value="Genomic_DNA"/>
</dbReference>
<keyword evidence="2" id="KW-1185">Reference proteome</keyword>
<dbReference type="Proteomes" id="UP000657918">
    <property type="component" value="Unassembled WGS sequence"/>
</dbReference>
<organism evidence="1 2">
    <name type="scientific">Salix dunnii</name>
    <dbReference type="NCBI Taxonomy" id="1413687"/>
    <lineage>
        <taxon>Eukaryota</taxon>
        <taxon>Viridiplantae</taxon>
        <taxon>Streptophyta</taxon>
        <taxon>Embryophyta</taxon>
        <taxon>Tracheophyta</taxon>
        <taxon>Spermatophyta</taxon>
        <taxon>Magnoliopsida</taxon>
        <taxon>eudicotyledons</taxon>
        <taxon>Gunneridae</taxon>
        <taxon>Pentapetalae</taxon>
        <taxon>rosids</taxon>
        <taxon>fabids</taxon>
        <taxon>Malpighiales</taxon>
        <taxon>Salicaceae</taxon>
        <taxon>Saliceae</taxon>
        <taxon>Salix</taxon>
    </lineage>
</organism>
<name>A0A835J721_9ROSI</name>
<protein>
    <submittedName>
        <fullName evidence="1">Uncharacterized protein</fullName>
    </submittedName>
</protein>
<gene>
    <name evidence="1" type="ORF">SADUNF_Sadunf17G0109000</name>
</gene>
<evidence type="ECO:0000313" key="1">
    <source>
        <dbReference type="EMBL" id="KAF9663986.1"/>
    </source>
</evidence>
<sequence length="175" mass="20060">MTAPDAEVMAGSPQMQMPFLFLQVPKNTPRNSNLKSRFPPVQVVIHKIKTKEMFPNLSNESSPVDPSSQNHPDNYITGSIIPAMKIPTFYLKLYKKEKTELKKESMNLHWKGLRHESLNVHKINPSKGNSTDQEFSSLRERFLNREIIIPLKFKKKKNIPPPFSPLGDINPDKLV</sequence>
<proteinExistence type="predicted"/>
<reference evidence="1 2" key="1">
    <citation type="submission" date="2020-10" db="EMBL/GenBank/DDBJ databases">
        <title>Plant Genome Project.</title>
        <authorList>
            <person name="Zhang R.-G."/>
        </authorList>
    </citation>
    <scope>NUCLEOTIDE SEQUENCE [LARGE SCALE GENOMIC DNA]</scope>
    <source>
        <strain evidence="1">FAFU-HL-1</strain>
        <tissue evidence="1">Leaf</tissue>
    </source>
</reference>
<evidence type="ECO:0000313" key="2">
    <source>
        <dbReference type="Proteomes" id="UP000657918"/>
    </source>
</evidence>
<accession>A0A835J721</accession>
<comment type="caution">
    <text evidence="1">The sequence shown here is derived from an EMBL/GenBank/DDBJ whole genome shotgun (WGS) entry which is preliminary data.</text>
</comment>
<dbReference type="AlphaFoldDB" id="A0A835J721"/>
<dbReference type="OrthoDB" id="10592679at2759"/>